<protein>
    <recommendedName>
        <fullName evidence="1">HNH domain-containing protein</fullName>
    </recommendedName>
</protein>
<dbReference type="Proteomes" id="UP000659697">
    <property type="component" value="Unassembled WGS sequence"/>
</dbReference>
<evidence type="ECO:0000259" key="1">
    <source>
        <dbReference type="Pfam" id="PF01844"/>
    </source>
</evidence>
<dbReference type="PANTHER" id="PTHR37827">
    <property type="entry name" value="TUDOR DOMAIN-CONTAINING PROTEIN"/>
    <property type="match status" value="1"/>
</dbReference>
<organism evidence="2 3">
    <name type="scientific">Alishewanella longhuensis</name>
    <dbReference type="NCBI Taxonomy" id="1091037"/>
    <lineage>
        <taxon>Bacteria</taxon>
        <taxon>Pseudomonadati</taxon>
        <taxon>Pseudomonadota</taxon>
        <taxon>Gammaproteobacteria</taxon>
        <taxon>Alteromonadales</taxon>
        <taxon>Alteromonadaceae</taxon>
        <taxon>Alishewanella</taxon>
    </lineage>
</organism>
<name>A0ABQ3L0K4_9ALTE</name>
<dbReference type="PANTHER" id="PTHR37827:SF1">
    <property type="entry name" value="HNH DOMAIN-CONTAINING PROTEIN"/>
    <property type="match status" value="1"/>
</dbReference>
<feature type="domain" description="HNH" evidence="1">
    <location>
        <begin position="9"/>
        <end position="59"/>
    </location>
</feature>
<sequence>MFMKQQVACELCGRHCLLTFHHLIPKKMHRRSFFRSHYSKAELQNGVMLCVTCHKTIHRFYDEMTLAKRFNTLYALQADEKIQSYLVWVKKQKIQ</sequence>
<accession>A0ABQ3L0K4</accession>
<dbReference type="InterPro" id="IPR002711">
    <property type="entry name" value="HNH"/>
</dbReference>
<evidence type="ECO:0000313" key="3">
    <source>
        <dbReference type="Proteomes" id="UP000659697"/>
    </source>
</evidence>
<comment type="caution">
    <text evidence="2">The sequence shown here is derived from an EMBL/GenBank/DDBJ whole genome shotgun (WGS) entry which is preliminary data.</text>
</comment>
<keyword evidence="3" id="KW-1185">Reference proteome</keyword>
<dbReference type="Pfam" id="PF01844">
    <property type="entry name" value="HNH"/>
    <property type="match status" value="1"/>
</dbReference>
<dbReference type="Gene3D" id="1.10.30.50">
    <property type="match status" value="1"/>
</dbReference>
<gene>
    <name evidence="2" type="ORF">GCM10010919_28380</name>
</gene>
<dbReference type="EMBL" id="BNAO01000008">
    <property type="protein sequence ID" value="GHG74696.1"/>
    <property type="molecule type" value="Genomic_DNA"/>
</dbReference>
<evidence type="ECO:0000313" key="2">
    <source>
        <dbReference type="EMBL" id="GHG74696.1"/>
    </source>
</evidence>
<proteinExistence type="predicted"/>
<reference evidence="3" key="1">
    <citation type="journal article" date="2019" name="Int. J. Syst. Evol. Microbiol.">
        <title>The Global Catalogue of Microorganisms (GCM) 10K type strain sequencing project: providing services to taxonomists for standard genome sequencing and annotation.</title>
        <authorList>
            <consortium name="The Broad Institute Genomics Platform"/>
            <consortium name="The Broad Institute Genome Sequencing Center for Infectious Disease"/>
            <person name="Wu L."/>
            <person name="Ma J."/>
        </authorList>
    </citation>
    <scope>NUCLEOTIDE SEQUENCE [LARGE SCALE GENOMIC DNA]</scope>
    <source>
        <strain evidence="3">CGMCC 1.7003</strain>
    </source>
</reference>